<evidence type="ECO:0000313" key="1">
    <source>
        <dbReference type="EMBL" id="GIX92560.1"/>
    </source>
</evidence>
<organism evidence="1 2">
    <name type="scientific">Caerostris extrusa</name>
    <name type="common">Bark spider</name>
    <name type="synonym">Caerostris bankana</name>
    <dbReference type="NCBI Taxonomy" id="172846"/>
    <lineage>
        <taxon>Eukaryota</taxon>
        <taxon>Metazoa</taxon>
        <taxon>Ecdysozoa</taxon>
        <taxon>Arthropoda</taxon>
        <taxon>Chelicerata</taxon>
        <taxon>Arachnida</taxon>
        <taxon>Araneae</taxon>
        <taxon>Araneomorphae</taxon>
        <taxon>Entelegynae</taxon>
        <taxon>Araneoidea</taxon>
        <taxon>Araneidae</taxon>
        <taxon>Caerostris</taxon>
    </lineage>
</organism>
<dbReference type="AlphaFoldDB" id="A0AAV4P5T1"/>
<protein>
    <submittedName>
        <fullName evidence="1">Nesprin-1</fullName>
    </submittedName>
</protein>
<dbReference type="Gene3D" id="1.20.58.60">
    <property type="match status" value="1"/>
</dbReference>
<gene>
    <name evidence="1" type="primary">Syne1_1</name>
    <name evidence="1" type="ORF">CEXT_265641</name>
</gene>
<dbReference type="EMBL" id="BPLR01021703">
    <property type="protein sequence ID" value="GIX92560.1"/>
    <property type="molecule type" value="Genomic_DNA"/>
</dbReference>
<sequence>MTWKNYLEKFCNILIRGHSVLKSELNDVREQWKNFLNQCQHAHDTLSNAVEDRGNCEADVAGLEEWLAKKELAVREQALRSSLETKQTQLQNVKVGII</sequence>
<reference evidence="1 2" key="1">
    <citation type="submission" date="2021-06" db="EMBL/GenBank/DDBJ databases">
        <title>Caerostris extrusa draft genome.</title>
        <authorList>
            <person name="Kono N."/>
            <person name="Arakawa K."/>
        </authorList>
    </citation>
    <scope>NUCLEOTIDE SEQUENCE [LARGE SCALE GENOMIC DNA]</scope>
</reference>
<name>A0AAV4P5T1_CAEEX</name>
<proteinExistence type="predicted"/>
<keyword evidence="2" id="KW-1185">Reference proteome</keyword>
<evidence type="ECO:0000313" key="2">
    <source>
        <dbReference type="Proteomes" id="UP001054945"/>
    </source>
</evidence>
<dbReference type="Proteomes" id="UP001054945">
    <property type="component" value="Unassembled WGS sequence"/>
</dbReference>
<accession>A0AAV4P5T1</accession>
<dbReference type="SUPFAM" id="SSF46966">
    <property type="entry name" value="Spectrin repeat"/>
    <property type="match status" value="1"/>
</dbReference>
<comment type="caution">
    <text evidence="1">The sequence shown here is derived from an EMBL/GenBank/DDBJ whole genome shotgun (WGS) entry which is preliminary data.</text>
</comment>